<dbReference type="InterPro" id="IPR008258">
    <property type="entry name" value="Transglycosylase_SLT_dom_1"/>
</dbReference>
<dbReference type="CDD" id="cd16896">
    <property type="entry name" value="LT_Slt70-like"/>
    <property type="match status" value="1"/>
</dbReference>
<evidence type="ECO:0000313" key="3">
    <source>
        <dbReference type="Proteomes" id="UP000824102"/>
    </source>
</evidence>
<dbReference type="Gene3D" id="1.10.530.10">
    <property type="match status" value="1"/>
</dbReference>
<evidence type="ECO:0000313" key="2">
    <source>
        <dbReference type="EMBL" id="HIZ72587.1"/>
    </source>
</evidence>
<dbReference type="AlphaFoldDB" id="A0A9D2G539"/>
<dbReference type="InterPro" id="IPR023346">
    <property type="entry name" value="Lysozyme-like_dom_sf"/>
</dbReference>
<comment type="caution">
    <text evidence="2">The sequence shown here is derived from an EMBL/GenBank/DDBJ whole genome shotgun (WGS) entry which is preliminary data.</text>
</comment>
<evidence type="ECO:0000259" key="1">
    <source>
        <dbReference type="Pfam" id="PF01464"/>
    </source>
</evidence>
<proteinExistence type="predicted"/>
<dbReference type="PANTHER" id="PTHR37423">
    <property type="entry name" value="SOLUBLE LYTIC MUREIN TRANSGLYCOSYLASE-RELATED"/>
    <property type="match status" value="1"/>
</dbReference>
<dbReference type="Pfam" id="PF01464">
    <property type="entry name" value="SLT"/>
    <property type="match status" value="1"/>
</dbReference>
<organism evidence="2 3">
    <name type="scientific">Candidatus Gallimonas intestinavium</name>
    <dbReference type="NCBI Taxonomy" id="2838603"/>
    <lineage>
        <taxon>Bacteria</taxon>
        <taxon>Bacillati</taxon>
        <taxon>Bacillota</taxon>
        <taxon>Clostridia</taxon>
        <taxon>Candidatus Gallimonas</taxon>
    </lineage>
</organism>
<reference evidence="2" key="2">
    <citation type="submission" date="2021-04" db="EMBL/GenBank/DDBJ databases">
        <authorList>
            <person name="Gilroy R."/>
        </authorList>
    </citation>
    <scope>NUCLEOTIDE SEQUENCE</scope>
    <source>
        <strain evidence="2">ChiW7-2402</strain>
    </source>
</reference>
<gene>
    <name evidence="2" type="ORF">H9964_03280</name>
</gene>
<dbReference type="PANTHER" id="PTHR37423:SF2">
    <property type="entry name" value="MEMBRANE-BOUND LYTIC MUREIN TRANSGLYCOSYLASE C"/>
    <property type="match status" value="1"/>
</dbReference>
<sequence>MKRLLALAALSLLILSLFLCCFAAFPRPYRGIVERSGLSPALAYAVMKAESNFEESAVSSAGAVGLMQLLPSTAQFIAERSGIPFLPERLFDGEYNTRLGCAYLAYLLERFEEETALAAYNAGEGTVQGWLSDPHCSEDGRTLFQIPYAETRRYLKKISFFRKIYGFFPD</sequence>
<dbReference type="SUPFAM" id="SSF53955">
    <property type="entry name" value="Lysozyme-like"/>
    <property type="match status" value="1"/>
</dbReference>
<dbReference type="Proteomes" id="UP000824102">
    <property type="component" value="Unassembled WGS sequence"/>
</dbReference>
<reference evidence="2" key="1">
    <citation type="journal article" date="2021" name="PeerJ">
        <title>Extensive microbial diversity within the chicken gut microbiome revealed by metagenomics and culture.</title>
        <authorList>
            <person name="Gilroy R."/>
            <person name="Ravi A."/>
            <person name="Getino M."/>
            <person name="Pursley I."/>
            <person name="Horton D.L."/>
            <person name="Alikhan N.F."/>
            <person name="Baker D."/>
            <person name="Gharbi K."/>
            <person name="Hall N."/>
            <person name="Watson M."/>
            <person name="Adriaenssens E.M."/>
            <person name="Foster-Nyarko E."/>
            <person name="Jarju S."/>
            <person name="Secka A."/>
            <person name="Antonio M."/>
            <person name="Oren A."/>
            <person name="Chaudhuri R.R."/>
            <person name="La Ragione R."/>
            <person name="Hildebrand F."/>
            <person name="Pallen M.J."/>
        </authorList>
    </citation>
    <scope>NUCLEOTIDE SEQUENCE</scope>
    <source>
        <strain evidence="2">ChiW7-2402</strain>
    </source>
</reference>
<protein>
    <submittedName>
        <fullName evidence="2">Lytic transglycosylase domain-containing protein</fullName>
    </submittedName>
</protein>
<name>A0A9D2G539_9FIRM</name>
<dbReference type="EMBL" id="DXBB01000052">
    <property type="protein sequence ID" value="HIZ72587.1"/>
    <property type="molecule type" value="Genomic_DNA"/>
</dbReference>
<accession>A0A9D2G539</accession>
<feature type="domain" description="Transglycosylase SLT" evidence="1">
    <location>
        <begin position="34"/>
        <end position="133"/>
    </location>
</feature>